<dbReference type="PROSITE" id="PS50090">
    <property type="entry name" value="MYB_LIKE"/>
    <property type="match status" value="2"/>
</dbReference>
<dbReference type="Pfam" id="PF13921">
    <property type="entry name" value="Myb_DNA-bind_6"/>
    <property type="match status" value="1"/>
</dbReference>
<keyword evidence="11" id="KW-1185">Reference proteome</keyword>
<dbReference type="AlphaFoldDB" id="A0A8J5HUM6"/>
<feature type="domain" description="HTH myb-type" evidence="9">
    <location>
        <begin position="260"/>
        <end position="314"/>
    </location>
</feature>
<evidence type="ECO:0000259" key="8">
    <source>
        <dbReference type="PROSITE" id="PS50090"/>
    </source>
</evidence>
<sequence>MANSFLLCFHPIIWVIFPNSTVVFLRCQELCVRTNGQGRSDGVLRLRETVCSSDIKDNGERTQTPNPHEWFPFEPCACVPQRHTLSCAYQSGSEVSTEAHLTGVVCQKSRRRVGFLVKMLCREMASDEVIPIGGIGFFAGQLLPSFVGSSSPSSSREKGCASSGEQAWGFQCFVRGKECHEDEKRSDQGEEADQAGDGSFNLECVQQQKLCVRGHWRPAEDAKLKELVSHYGPQNWNLIAEKLEGRSGKSCRLRWFNQLDPRINRSAFAEEEEERLLVAHRLYGNKWALISRLFPGRTDNAVKNHWHVIMARKHREQSAYRRRKTSALSSLDSPLLSPHAIASDGMELCMPINACNGDTTISNARNESASTGTDLSINSFPSTFPASRCPSPAQLFPPCDIFSGLNVSGVAPMVMEAEVSATVAVTFRWSNAWPQGEADDGRKKIRIPFIDFLGVGAT</sequence>
<feature type="signal peptide" evidence="7">
    <location>
        <begin position="1"/>
        <end position="27"/>
    </location>
</feature>
<keyword evidence="5" id="KW-0804">Transcription</keyword>
<evidence type="ECO:0000256" key="5">
    <source>
        <dbReference type="ARBA" id="ARBA00023163"/>
    </source>
</evidence>
<evidence type="ECO:0000313" key="11">
    <source>
        <dbReference type="Proteomes" id="UP000734854"/>
    </source>
</evidence>
<evidence type="ECO:0000259" key="9">
    <source>
        <dbReference type="PROSITE" id="PS51294"/>
    </source>
</evidence>
<proteinExistence type="predicted"/>
<keyword evidence="7" id="KW-0732">Signal</keyword>
<dbReference type="SMART" id="SM00717">
    <property type="entry name" value="SANT"/>
    <property type="match status" value="2"/>
</dbReference>
<dbReference type="Proteomes" id="UP000734854">
    <property type="component" value="Unassembled WGS sequence"/>
</dbReference>
<organism evidence="10 11">
    <name type="scientific">Zingiber officinale</name>
    <name type="common">Ginger</name>
    <name type="synonym">Amomum zingiber</name>
    <dbReference type="NCBI Taxonomy" id="94328"/>
    <lineage>
        <taxon>Eukaryota</taxon>
        <taxon>Viridiplantae</taxon>
        <taxon>Streptophyta</taxon>
        <taxon>Embryophyta</taxon>
        <taxon>Tracheophyta</taxon>
        <taxon>Spermatophyta</taxon>
        <taxon>Magnoliopsida</taxon>
        <taxon>Liliopsida</taxon>
        <taxon>Zingiberales</taxon>
        <taxon>Zingiberaceae</taxon>
        <taxon>Zingiber</taxon>
    </lineage>
</organism>
<feature type="chain" id="PRO_5035156785" evidence="7">
    <location>
        <begin position="28"/>
        <end position="458"/>
    </location>
</feature>
<accession>A0A8J5HUM6</accession>
<dbReference type="InterPro" id="IPR017930">
    <property type="entry name" value="Myb_dom"/>
</dbReference>
<dbReference type="Gene3D" id="1.10.10.60">
    <property type="entry name" value="Homeodomain-like"/>
    <property type="match status" value="2"/>
</dbReference>
<dbReference type="InterPro" id="IPR001005">
    <property type="entry name" value="SANT/Myb"/>
</dbReference>
<evidence type="ECO:0000256" key="1">
    <source>
        <dbReference type="ARBA" id="ARBA00004123"/>
    </source>
</evidence>
<evidence type="ECO:0000256" key="7">
    <source>
        <dbReference type="SAM" id="SignalP"/>
    </source>
</evidence>
<dbReference type="SUPFAM" id="SSF46689">
    <property type="entry name" value="Homeodomain-like"/>
    <property type="match status" value="1"/>
</dbReference>
<dbReference type="CDD" id="cd00167">
    <property type="entry name" value="SANT"/>
    <property type="match status" value="2"/>
</dbReference>
<gene>
    <name evidence="10" type="ORF">ZIOFF_009868</name>
</gene>
<name>A0A8J5HUM6_ZINOF</name>
<evidence type="ECO:0000256" key="4">
    <source>
        <dbReference type="ARBA" id="ARBA00023125"/>
    </source>
</evidence>
<comment type="caution">
    <text evidence="10">The sequence shown here is derived from an EMBL/GenBank/DDBJ whole genome shotgun (WGS) entry which is preliminary data.</text>
</comment>
<dbReference type="EMBL" id="JACMSC010000003">
    <property type="protein sequence ID" value="KAG6527742.1"/>
    <property type="molecule type" value="Genomic_DNA"/>
</dbReference>
<comment type="subcellular location">
    <subcellularLocation>
        <location evidence="1">Nucleus</location>
    </subcellularLocation>
</comment>
<evidence type="ECO:0000256" key="2">
    <source>
        <dbReference type="ARBA" id="ARBA00022737"/>
    </source>
</evidence>
<evidence type="ECO:0000256" key="3">
    <source>
        <dbReference type="ARBA" id="ARBA00023015"/>
    </source>
</evidence>
<dbReference type="GO" id="GO:0005634">
    <property type="term" value="C:nucleus"/>
    <property type="evidence" value="ECO:0007669"/>
    <property type="project" value="UniProtKB-SubCell"/>
</dbReference>
<evidence type="ECO:0000313" key="10">
    <source>
        <dbReference type="EMBL" id="KAG6527742.1"/>
    </source>
</evidence>
<keyword evidence="6" id="KW-0539">Nucleus</keyword>
<dbReference type="InterPro" id="IPR009057">
    <property type="entry name" value="Homeodomain-like_sf"/>
</dbReference>
<keyword evidence="3" id="KW-0805">Transcription regulation</keyword>
<dbReference type="GO" id="GO:0000978">
    <property type="term" value="F:RNA polymerase II cis-regulatory region sequence-specific DNA binding"/>
    <property type="evidence" value="ECO:0007669"/>
    <property type="project" value="TreeGrafter"/>
</dbReference>
<feature type="domain" description="HTH myb-type" evidence="9">
    <location>
        <begin position="211"/>
        <end position="259"/>
    </location>
</feature>
<keyword evidence="4" id="KW-0238">DNA-binding</keyword>
<reference evidence="10 11" key="1">
    <citation type="submission" date="2020-08" db="EMBL/GenBank/DDBJ databases">
        <title>Plant Genome Project.</title>
        <authorList>
            <person name="Zhang R.-G."/>
        </authorList>
    </citation>
    <scope>NUCLEOTIDE SEQUENCE [LARGE SCALE GENOMIC DNA]</scope>
    <source>
        <tissue evidence="10">Rhizome</tissue>
    </source>
</reference>
<keyword evidence="2" id="KW-0677">Repeat</keyword>
<dbReference type="GO" id="GO:0000981">
    <property type="term" value="F:DNA-binding transcription factor activity, RNA polymerase II-specific"/>
    <property type="evidence" value="ECO:0007669"/>
    <property type="project" value="TreeGrafter"/>
</dbReference>
<feature type="domain" description="Myb-like" evidence="8">
    <location>
        <begin position="260"/>
        <end position="310"/>
    </location>
</feature>
<dbReference type="FunFam" id="1.10.10.60:FF:000060">
    <property type="entry name" value="MYB transcription factor"/>
    <property type="match status" value="1"/>
</dbReference>
<dbReference type="InterPro" id="IPR050560">
    <property type="entry name" value="MYB_TF"/>
</dbReference>
<protein>
    <submittedName>
        <fullName evidence="10">Uncharacterized protein</fullName>
    </submittedName>
</protein>
<dbReference type="PANTHER" id="PTHR45614:SF259">
    <property type="entry name" value="MYB DOMAIN PROTEIN 89-RELATED"/>
    <property type="match status" value="1"/>
</dbReference>
<dbReference type="PANTHER" id="PTHR45614">
    <property type="entry name" value="MYB PROTEIN-RELATED"/>
    <property type="match status" value="1"/>
</dbReference>
<evidence type="ECO:0000256" key="6">
    <source>
        <dbReference type="ARBA" id="ARBA00023242"/>
    </source>
</evidence>
<dbReference type="PROSITE" id="PS51294">
    <property type="entry name" value="HTH_MYB"/>
    <property type="match status" value="2"/>
</dbReference>
<feature type="domain" description="Myb-like" evidence="8">
    <location>
        <begin position="213"/>
        <end position="259"/>
    </location>
</feature>